<organism evidence="1">
    <name type="scientific">Chromera velia CCMP2878</name>
    <dbReference type="NCBI Taxonomy" id="1169474"/>
    <lineage>
        <taxon>Eukaryota</taxon>
        <taxon>Sar</taxon>
        <taxon>Alveolata</taxon>
        <taxon>Colpodellida</taxon>
        <taxon>Chromeraceae</taxon>
        <taxon>Chromera</taxon>
    </lineage>
</organism>
<name>A0A0G4IBQ4_9ALVE</name>
<gene>
    <name evidence="1" type="ORF">Cvel_12850</name>
</gene>
<reference evidence="1" key="1">
    <citation type="submission" date="2014-11" db="EMBL/GenBank/DDBJ databases">
        <authorList>
            <person name="Otto D Thomas"/>
            <person name="Naeem Raeece"/>
        </authorList>
    </citation>
    <scope>NUCLEOTIDE SEQUENCE</scope>
</reference>
<dbReference type="PhylomeDB" id="A0A0G4IBQ4"/>
<dbReference type="VEuPathDB" id="CryptoDB:Cvel_12850"/>
<dbReference type="AlphaFoldDB" id="A0A0G4IBQ4"/>
<dbReference type="EMBL" id="CDMZ01005795">
    <property type="protein sequence ID" value="CEM54524.1"/>
    <property type="molecule type" value="Genomic_DNA"/>
</dbReference>
<proteinExistence type="predicted"/>
<sequence>MSAPSHYSGVPLFSLYCEDGIHKKWQVFREVLESVLAVHLKAAGTDVDDRNSRLRSIILVAGQRKDGRPNTHYIQIVRTALDAAMAARAQNTHPVREKDVIDAIEKRVLEDTLRLHLDLLTAVHAIEQREDESTKDFRERFYKLIGSYDVVSKAAEKTLGDDDKFIQIVRAL</sequence>
<evidence type="ECO:0000313" key="1">
    <source>
        <dbReference type="EMBL" id="CEM54524.1"/>
    </source>
</evidence>
<protein>
    <submittedName>
        <fullName evidence="1">Uncharacterized protein</fullName>
    </submittedName>
</protein>
<accession>A0A0G4IBQ4</accession>